<reference evidence="9" key="1">
    <citation type="submission" date="2016-11" db="EMBL/GenBank/DDBJ databases">
        <authorList>
            <person name="Varghese N."/>
            <person name="Submissions S."/>
        </authorList>
    </citation>
    <scope>NUCLEOTIDE SEQUENCE [LARGE SCALE GENOMIC DNA]</scope>
    <source>
        <strain evidence="9">Sac-22</strain>
    </source>
</reference>
<feature type="transmembrane region" description="Helical" evidence="7">
    <location>
        <begin position="163"/>
        <end position="185"/>
    </location>
</feature>
<evidence type="ECO:0000256" key="4">
    <source>
        <dbReference type="ARBA" id="ARBA00022692"/>
    </source>
</evidence>
<feature type="transmembrane region" description="Helical" evidence="7">
    <location>
        <begin position="212"/>
        <end position="230"/>
    </location>
</feature>
<keyword evidence="6 7" id="KW-0472">Membrane</keyword>
<keyword evidence="3" id="KW-1003">Cell membrane</keyword>
<evidence type="ECO:0000313" key="9">
    <source>
        <dbReference type="Proteomes" id="UP000184339"/>
    </source>
</evidence>
<evidence type="ECO:0000256" key="5">
    <source>
        <dbReference type="ARBA" id="ARBA00022989"/>
    </source>
</evidence>
<gene>
    <name evidence="8" type="ORF">SAMN05192549_10561</name>
</gene>
<accession>A0A1M7PGS0</accession>
<feature type="transmembrane region" description="Helical" evidence="7">
    <location>
        <begin position="275"/>
        <end position="297"/>
    </location>
</feature>
<evidence type="ECO:0000256" key="2">
    <source>
        <dbReference type="ARBA" id="ARBA00022448"/>
    </source>
</evidence>
<evidence type="ECO:0000256" key="7">
    <source>
        <dbReference type="SAM" id="Phobius"/>
    </source>
</evidence>
<sequence length="476" mass="50161">MQIQTLVKPPSIIQLRDVFQHPATLLGAMLLGGWVGTLAPDRAGQLAALAALYLSLIQMAAFPFVILAVYFGLQRLPSEPGSGRRLAQVAGTSLLAMLLCAIVGVIVASVFGAGSGLSAQQTATLGRLALRSDSQFSMSMHDDDPAPQPLDVHMLVPDNLFGVLAYGSVPAVLIGVLCFGAAVAVQDPQRSAQLNGIFEGAYRALESLVHRFNILLPAAAFVLAAAATATAGMDAILLLGSFLLSFFVAGALVCAAAIGVICWRLKTTPWPVMLALREPITVCLFSPAAVAAVPGFIQGMSVRLGFSRGLVELVSPIAPVFIKAGEAMFFAVLAVFVANIYHQPLQIGDIALICLLSWACALWSVGIAGVKSVILGGFVLGAMGLPLEAVLPAFMLVEVLCEGPRNLLSFLISSALIALVAEGLYIHNEQVSEVWHPSTLKLVFTRKQALFVFLLLLFALFTVFCAGIGYGLRHAL</sequence>
<dbReference type="InterPro" id="IPR036458">
    <property type="entry name" value="Na:dicarbo_symporter_sf"/>
</dbReference>
<feature type="transmembrane region" description="Helical" evidence="7">
    <location>
        <begin position="317"/>
        <end position="338"/>
    </location>
</feature>
<organism evidence="8 9">
    <name type="scientific">Duganella sacchari</name>
    <dbReference type="NCBI Taxonomy" id="551987"/>
    <lineage>
        <taxon>Bacteria</taxon>
        <taxon>Pseudomonadati</taxon>
        <taxon>Pseudomonadota</taxon>
        <taxon>Betaproteobacteria</taxon>
        <taxon>Burkholderiales</taxon>
        <taxon>Oxalobacteraceae</taxon>
        <taxon>Telluria group</taxon>
        <taxon>Duganella</taxon>
    </lineage>
</organism>
<dbReference type="GO" id="GO:0015293">
    <property type="term" value="F:symporter activity"/>
    <property type="evidence" value="ECO:0007669"/>
    <property type="project" value="UniProtKB-KW"/>
</dbReference>
<dbReference type="GO" id="GO:0005886">
    <property type="term" value="C:plasma membrane"/>
    <property type="evidence" value="ECO:0007669"/>
    <property type="project" value="UniProtKB-SubCell"/>
</dbReference>
<evidence type="ECO:0000256" key="6">
    <source>
        <dbReference type="ARBA" id="ARBA00023136"/>
    </source>
</evidence>
<dbReference type="Pfam" id="PF00375">
    <property type="entry name" value="SDF"/>
    <property type="match status" value="1"/>
</dbReference>
<feature type="transmembrane region" description="Helical" evidence="7">
    <location>
        <begin position="51"/>
        <end position="73"/>
    </location>
</feature>
<feature type="transmembrane region" description="Helical" evidence="7">
    <location>
        <begin position="374"/>
        <end position="395"/>
    </location>
</feature>
<feature type="transmembrane region" description="Helical" evidence="7">
    <location>
        <begin position="236"/>
        <end position="263"/>
    </location>
</feature>
<feature type="transmembrane region" description="Helical" evidence="7">
    <location>
        <begin position="94"/>
        <end position="114"/>
    </location>
</feature>
<dbReference type="InterPro" id="IPR001991">
    <property type="entry name" value="Na-dicarboxylate_symporter"/>
</dbReference>
<evidence type="ECO:0000256" key="1">
    <source>
        <dbReference type="ARBA" id="ARBA00004651"/>
    </source>
</evidence>
<evidence type="ECO:0000313" key="8">
    <source>
        <dbReference type="EMBL" id="SHN16265.1"/>
    </source>
</evidence>
<feature type="transmembrane region" description="Helical" evidence="7">
    <location>
        <begin position="407"/>
        <end position="428"/>
    </location>
</feature>
<keyword evidence="2" id="KW-0813">Transport</keyword>
<dbReference type="RefSeq" id="WP_229255687.1">
    <property type="nucleotide sequence ID" value="NZ_FRCX01000005.1"/>
</dbReference>
<dbReference type="PRINTS" id="PR00173">
    <property type="entry name" value="EDTRNSPORT"/>
</dbReference>
<dbReference type="EMBL" id="FRCX01000005">
    <property type="protein sequence ID" value="SHN16265.1"/>
    <property type="molecule type" value="Genomic_DNA"/>
</dbReference>
<feature type="transmembrane region" description="Helical" evidence="7">
    <location>
        <begin position="21"/>
        <end position="39"/>
    </location>
</feature>
<dbReference type="SUPFAM" id="SSF118215">
    <property type="entry name" value="Proton glutamate symport protein"/>
    <property type="match status" value="1"/>
</dbReference>
<dbReference type="STRING" id="551987.SAMN05192549_10561"/>
<feature type="transmembrane region" description="Helical" evidence="7">
    <location>
        <begin position="350"/>
        <end position="368"/>
    </location>
</feature>
<dbReference type="Gene3D" id="1.10.3860.10">
    <property type="entry name" value="Sodium:dicarboxylate symporter"/>
    <property type="match status" value="1"/>
</dbReference>
<evidence type="ECO:0000256" key="3">
    <source>
        <dbReference type="ARBA" id="ARBA00022475"/>
    </source>
</evidence>
<dbReference type="Proteomes" id="UP000184339">
    <property type="component" value="Unassembled WGS sequence"/>
</dbReference>
<proteinExistence type="predicted"/>
<dbReference type="PANTHER" id="PTHR42865">
    <property type="entry name" value="PROTON/GLUTAMATE-ASPARTATE SYMPORTER"/>
    <property type="match status" value="1"/>
</dbReference>
<dbReference type="AlphaFoldDB" id="A0A1M7PGS0"/>
<keyword evidence="5 7" id="KW-1133">Transmembrane helix</keyword>
<dbReference type="PANTHER" id="PTHR42865:SF7">
    <property type="entry name" value="PROTON_GLUTAMATE-ASPARTATE SYMPORTER"/>
    <property type="match status" value="1"/>
</dbReference>
<comment type="subcellular location">
    <subcellularLocation>
        <location evidence="1">Cell membrane</location>
        <topology evidence="1">Multi-pass membrane protein</topology>
    </subcellularLocation>
</comment>
<keyword evidence="9" id="KW-1185">Reference proteome</keyword>
<protein>
    <submittedName>
        <fullName evidence="8">Na+/H+-dicarboxylate symporter</fullName>
    </submittedName>
</protein>
<keyword evidence="4 7" id="KW-0812">Transmembrane</keyword>
<feature type="transmembrane region" description="Helical" evidence="7">
    <location>
        <begin position="448"/>
        <end position="472"/>
    </location>
</feature>
<name>A0A1M7PGS0_9BURK</name>